<evidence type="ECO:0008006" key="3">
    <source>
        <dbReference type="Google" id="ProtNLM"/>
    </source>
</evidence>
<dbReference type="Proteomes" id="UP001595967">
    <property type="component" value="Unassembled WGS sequence"/>
</dbReference>
<keyword evidence="2" id="KW-1185">Reference proteome</keyword>
<organism evidence="1 2">
    <name type="scientific">Comamonas nitrativorans</name>
    <dbReference type="NCBI Taxonomy" id="108437"/>
    <lineage>
        <taxon>Bacteria</taxon>
        <taxon>Pseudomonadati</taxon>
        <taxon>Pseudomonadota</taxon>
        <taxon>Betaproteobacteria</taxon>
        <taxon>Burkholderiales</taxon>
        <taxon>Comamonadaceae</taxon>
        <taxon>Comamonas</taxon>
    </lineage>
</organism>
<name>A0ABV9H046_9BURK</name>
<dbReference type="EMBL" id="JBHSEW010000010">
    <property type="protein sequence ID" value="MFC4622866.1"/>
    <property type="molecule type" value="Genomic_DNA"/>
</dbReference>
<protein>
    <recommendedName>
        <fullName evidence="3">DUF2946 domain-containing protein</fullName>
    </recommendedName>
</protein>
<proteinExistence type="predicted"/>
<evidence type="ECO:0000313" key="1">
    <source>
        <dbReference type="EMBL" id="MFC4622866.1"/>
    </source>
</evidence>
<reference evidence="2" key="1">
    <citation type="journal article" date="2019" name="Int. J. Syst. Evol. Microbiol.">
        <title>The Global Catalogue of Microorganisms (GCM) 10K type strain sequencing project: providing services to taxonomists for standard genome sequencing and annotation.</title>
        <authorList>
            <consortium name="The Broad Institute Genomics Platform"/>
            <consortium name="The Broad Institute Genome Sequencing Center for Infectious Disease"/>
            <person name="Wu L."/>
            <person name="Ma J."/>
        </authorList>
    </citation>
    <scope>NUCLEOTIDE SEQUENCE [LARGE SCALE GENOMIC DNA]</scope>
    <source>
        <strain evidence="2">JCM 11650</strain>
    </source>
</reference>
<sequence length="135" mass="14623">MFSPSHIRLTARSGWRMRVLACWLALLVVLAPTLGRMHSVLHLPPAVVLAQGLAVSAETGNAPAEGRLAALFQHHAVLDCWEFEQLGHAHDLPVFLWLGPTPQPVAVPAWHPHAMPAAAPPRLFEARAPPALRVA</sequence>
<evidence type="ECO:0000313" key="2">
    <source>
        <dbReference type="Proteomes" id="UP001595967"/>
    </source>
</evidence>
<gene>
    <name evidence="1" type="ORF">ACFO3A_11645</name>
</gene>
<dbReference type="RefSeq" id="WP_377726511.1">
    <property type="nucleotide sequence ID" value="NZ_JBHSEW010000010.1"/>
</dbReference>
<comment type="caution">
    <text evidence="1">The sequence shown here is derived from an EMBL/GenBank/DDBJ whole genome shotgun (WGS) entry which is preliminary data.</text>
</comment>
<accession>A0ABV9H046</accession>